<proteinExistence type="predicted"/>
<dbReference type="Proteomes" id="UP000694044">
    <property type="component" value="Unassembled WGS sequence"/>
</dbReference>
<evidence type="ECO:0000313" key="1">
    <source>
        <dbReference type="EMBL" id="KAG7380806.1"/>
    </source>
</evidence>
<name>A0A8T1VIK7_9STRA</name>
<organism evidence="1 2">
    <name type="scientific">Phytophthora pseudosyringae</name>
    <dbReference type="NCBI Taxonomy" id="221518"/>
    <lineage>
        <taxon>Eukaryota</taxon>
        <taxon>Sar</taxon>
        <taxon>Stramenopiles</taxon>
        <taxon>Oomycota</taxon>
        <taxon>Peronosporomycetes</taxon>
        <taxon>Peronosporales</taxon>
        <taxon>Peronosporaceae</taxon>
        <taxon>Phytophthora</taxon>
    </lineage>
</organism>
<dbReference type="EMBL" id="JAGDFM010000276">
    <property type="protein sequence ID" value="KAG7380806.1"/>
    <property type="molecule type" value="Genomic_DNA"/>
</dbReference>
<reference evidence="1" key="1">
    <citation type="submission" date="2021-02" db="EMBL/GenBank/DDBJ databases">
        <authorList>
            <person name="Palmer J.M."/>
        </authorList>
    </citation>
    <scope>NUCLEOTIDE SEQUENCE</scope>
    <source>
        <strain evidence="1">SCRP734</strain>
    </source>
</reference>
<dbReference type="OrthoDB" id="92956at2759"/>
<gene>
    <name evidence="1" type="ORF">PHYPSEUDO_006766</name>
</gene>
<dbReference type="AlphaFoldDB" id="A0A8T1VIK7"/>
<accession>A0A8T1VIK7</accession>
<comment type="caution">
    <text evidence="1">The sequence shown here is derived from an EMBL/GenBank/DDBJ whole genome shotgun (WGS) entry which is preliminary data.</text>
</comment>
<sequence>MRVHHCEVRSHIHPHAAALKPTSSSFSPQSANLTKTAGVMGLMGRFLLLTAFALLTTLARSADSGAGRQLLRVADATDAEERGLPVPSFIKSGVTKWKTNARVSSWIKKQRSDKYVLTKLGLNGLTGEALTKNANFETFQKFKVGGWLKQRATTTEAWDNLGLDRFTGDEIMKADSFSVFVHYVTTLNNKAKQLNFEKWPPLLGGGSDKELLVKGLLLSTLGRGSIDRSIMLGTRGDLVMFRAARMQAAINKV</sequence>
<evidence type="ECO:0008006" key="3">
    <source>
        <dbReference type="Google" id="ProtNLM"/>
    </source>
</evidence>
<protein>
    <recommendedName>
        <fullName evidence="3">RxLR effector protein</fullName>
    </recommendedName>
</protein>
<keyword evidence="2" id="KW-1185">Reference proteome</keyword>
<evidence type="ECO:0000313" key="2">
    <source>
        <dbReference type="Proteomes" id="UP000694044"/>
    </source>
</evidence>